<dbReference type="InterPro" id="IPR051229">
    <property type="entry name" value="ALYREF_mRNA_export"/>
</dbReference>
<accession>A0A915KUD1</accession>
<keyword evidence="4" id="KW-1185">Reference proteome</keyword>
<dbReference type="SMART" id="SM00360">
    <property type="entry name" value="RRM"/>
    <property type="match status" value="1"/>
</dbReference>
<dbReference type="PROSITE" id="PS50102">
    <property type="entry name" value="RRM"/>
    <property type="match status" value="1"/>
</dbReference>
<dbReference type="Gene3D" id="3.30.70.330">
    <property type="match status" value="1"/>
</dbReference>
<dbReference type="GO" id="GO:0003729">
    <property type="term" value="F:mRNA binding"/>
    <property type="evidence" value="ECO:0007669"/>
    <property type="project" value="TreeGrafter"/>
</dbReference>
<dbReference type="GO" id="GO:0005634">
    <property type="term" value="C:nucleus"/>
    <property type="evidence" value="ECO:0007669"/>
    <property type="project" value="TreeGrafter"/>
</dbReference>
<dbReference type="AlphaFoldDB" id="A0A915KUD1"/>
<evidence type="ECO:0000259" key="3">
    <source>
        <dbReference type="PROSITE" id="PS50102"/>
    </source>
</evidence>
<dbReference type="SUPFAM" id="SSF54928">
    <property type="entry name" value="RNA-binding domain, RBD"/>
    <property type="match status" value="1"/>
</dbReference>
<evidence type="ECO:0000313" key="4">
    <source>
        <dbReference type="Proteomes" id="UP000887565"/>
    </source>
</evidence>
<proteinExistence type="predicted"/>
<dbReference type="WBParaSite" id="nRc.2.0.1.t42076-RA">
    <property type="protein sequence ID" value="nRc.2.0.1.t42076-RA"/>
    <property type="gene ID" value="nRc.2.0.1.g42076"/>
</dbReference>
<dbReference type="InterPro" id="IPR012677">
    <property type="entry name" value="Nucleotide-bd_a/b_plait_sf"/>
</dbReference>
<dbReference type="InterPro" id="IPR035979">
    <property type="entry name" value="RBD_domain_sf"/>
</dbReference>
<dbReference type="Proteomes" id="UP000887565">
    <property type="component" value="Unplaced"/>
</dbReference>
<protein>
    <submittedName>
        <fullName evidence="5">RRM domain-containing protein</fullName>
    </submittedName>
</protein>
<dbReference type="PANTHER" id="PTHR19965:SF94">
    <property type="entry name" value="FI13061P-RELATED"/>
    <property type="match status" value="1"/>
</dbReference>
<name>A0A915KUD1_ROMCU</name>
<feature type="domain" description="RRM" evidence="3">
    <location>
        <begin position="139"/>
        <end position="211"/>
    </location>
</feature>
<dbReference type="Pfam" id="PF00076">
    <property type="entry name" value="RRM_1"/>
    <property type="match status" value="1"/>
</dbReference>
<dbReference type="InterPro" id="IPR000504">
    <property type="entry name" value="RRM_dom"/>
</dbReference>
<reference evidence="5" key="1">
    <citation type="submission" date="2022-11" db="UniProtKB">
        <authorList>
            <consortium name="WormBaseParasite"/>
        </authorList>
    </citation>
    <scope>IDENTIFICATION</scope>
</reference>
<dbReference type="GO" id="GO:0006406">
    <property type="term" value="P:mRNA export from nucleus"/>
    <property type="evidence" value="ECO:0007669"/>
    <property type="project" value="TreeGrafter"/>
</dbReference>
<organism evidence="4 5">
    <name type="scientific">Romanomermis culicivorax</name>
    <name type="common">Nematode worm</name>
    <dbReference type="NCBI Taxonomy" id="13658"/>
    <lineage>
        <taxon>Eukaryota</taxon>
        <taxon>Metazoa</taxon>
        <taxon>Ecdysozoa</taxon>
        <taxon>Nematoda</taxon>
        <taxon>Enoplea</taxon>
        <taxon>Dorylaimia</taxon>
        <taxon>Mermithida</taxon>
        <taxon>Mermithoidea</taxon>
        <taxon>Mermithidae</taxon>
        <taxon>Romanomermis</taxon>
    </lineage>
</organism>
<dbReference type="PANTHER" id="PTHR19965">
    <property type="entry name" value="RNA AND EXPORT FACTOR BINDING PROTEIN"/>
    <property type="match status" value="1"/>
</dbReference>
<evidence type="ECO:0000256" key="2">
    <source>
        <dbReference type="PROSITE-ProRule" id="PRU00176"/>
    </source>
</evidence>
<keyword evidence="1 2" id="KW-0694">RNA-binding</keyword>
<sequence length="211" mass="23977">MNITHVQVCIWNAVIQEKSLPMFMELPEPETVNSLELRKHLKFLSLIKIRNDKVRISRTNNYSQNRQQRYPLDSMSRFLTPVSIRDESLPDVSYENAEDDDICIFNARRNVPIVGQSSSAASVFSRLSNVNHPHQDIGFKVDVSNLSDTVSDEDIRELFSSIGPLLNSRLVRAGDACAIFESLADAKRAIAEFNNRELDDYVFDLGLSLLM</sequence>
<evidence type="ECO:0000313" key="5">
    <source>
        <dbReference type="WBParaSite" id="nRc.2.0.1.t42076-RA"/>
    </source>
</evidence>
<evidence type="ECO:0000256" key="1">
    <source>
        <dbReference type="ARBA" id="ARBA00022884"/>
    </source>
</evidence>